<evidence type="ECO:0000256" key="4">
    <source>
        <dbReference type="ARBA" id="ARBA00022801"/>
    </source>
</evidence>
<dbReference type="Pfam" id="PF01120">
    <property type="entry name" value="Alpha_L_fucos"/>
    <property type="match status" value="1"/>
</dbReference>
<dbReference type="SMART" id="SM00812">
    <property type="entry name" value="Alpha_L_fucos"/>
    <property type="match status" value="1"/>
</dbReference>
<keyword evidence="4" id="KW-0378">Hydrolase</keyword>
<dbReference type="InterPro" id="IPR017853">
    <property type="entry name" value="GH"/>
</dbReference>
<proteinExistence type="inferred from homology"/>
<dbReference type="InterPro" id="IPR057739">
    <property type="entry name" value="Glyco_hydro_29_N"/>
</dbReference>
<comment type="caution">
    <text evidence="8">The sequence shown here is derived from an EMBL/GenBank/DDBJ whole genome shotgun (WGS) entry which is preliminary data.</text>
</comment>
<reference evidence="8 9" key="1">
    <citation type="submission" date="2021-03" db="EMBL/GenBank/DDBJ databases">
        <title>Isolation and description of Capnocytophaga bilenii sp. nov., a novel Capnocytophaga species, isolated from a gingivitis subject.</title>
        <authorList>
            <person name="Antezack A."/>
            <person name="Monnet-Corti V."/>
            <person name="La Scola B."/>
        </authorList>
    </citation>
    <scope>NUCLEOTIDE SEQUENCE [LARGE SCALE GENOMIC DNA]</scope>
    <source>
        <strain evidence="8 9">Marseille-Q4570</strain>
    </source>
</reference>
<dbReference type="Proteomes" id="UP000681610">
    <property type="component" value="Unassembled WGS sequence"/>
</dbReference>
<protein>
    <recommendedName>
        <fullName evidence="2">alpha-L-fucosidase</fullName>
        <ecNumber evidence="2">3.2.1.51</ecNumber>
    </recommendedName>
</protein>
<dbReference type="Gene3D" id="2.60.120.260">
    <property type="entry name" value="Galactose-binding domain-like"/>
    <property type="match status" value="1"/>
</dbReference>
<dbReference type="EMBL" id="JAGDYP010000001">
    <property type="protein sequence ID" value="MBO1883063.1"/>
    <property type="molecule type" value="Genomic_DNA"/>
</dbReference>
<comment type="similarity">
    <text evidence="1">Belongs to the glycosyl hydrolase 29 family.</text>
</comment>
<keyword evidence="9" id="KW-1185">Reference proteome</keyword>
<feature type="domain" description="F5/8 type C" evidence="7">
    <location>
        <begin position="345"/>
        <end position="483"/>
    </location>
</feature>
<feature type="signal peptide" evidence="6">
    <location>
        <begin position="1"/>
        <end position="17"/>
    </location>
</feature>
<gene>
    <name evidence="8" type="ORF">J4N46_01100</name>
</gene>
<dbReference type="EC" id="3.2.1.51" evidence="2"/>
<dbReference type="SUPFAM" id="SSF51445">
    <property type="entry name" value="(Trans)glycosidases"/>
    <property type="match status" value="1"/>
</dbReference>
<evidence type="ECO:0000259" key="7">
    <source>
        <dbReference type="PROSITE" id="PS50022"/>
    </source>
</evidence>
<evidence type="ECO:0000256" key="6">
    <source>
        <dbReference type="SAM" id="SignalP"/>
    </source>
</evidence>
<evidence type="ECO:0000256" key="5">
    <source>
        <dbReference type="ARBA" id="ARBA00023295"/>
    </source>
</evidence>
<keyword evidence="5" id="KW-0326">Glycosidase</keyword>
<name>A0ABS3PUR2_9FLAO</name>
<dbReference type="Pfam" id="PF00754">
    <property type="entry name" value="F5_F8_type_C"/>
    <property type="match status" value="1"/>
</dbReference>
<evidence type="ECO:0000313" key="9">
    <source>
        <dbReference type="Proteomes" id="UP000681610"/>
    </source>
</evidence>
<dbReference type="PROSITE" id="PS50022">
    <property type="entry name" value="FA58C_3"/>
    <property type="match status" value="1"/>
</dbReference>
<evidence type="ECO:0000256" key="1">
    <source>
        <dbReference type="ARBA" id="ARBA00007951"/>
    </source>
</evidence>
<dbReference type="PANTHER" id="PTHR10030:SF37">
    <property type="entry name" value="ALPHA-L-FUCOSIDASE-RELATED"/>
    <property type="match status" value="1"/>
</dbReference>
<feature type="chain" id="PRO_5045836410" description="alpha-L-fucosidase" evidence="6">
    <location>
        <begin position="18"/>
        <end position="488"/>
    </location>
</feature>
<dbReference type="InterPro" id="IPR000421">
    <property type="entry name" value="FA58C"/>
</dbReference>
<sequence>MKKLVLLALALSLAACKKEEVPAPTPIGALPTAKQIAWHEMEYYAFIHFNMNTFTDMEWGTGAESPTLFNPTELDVNQWVKVVKDAGMKGIIITAKHHDGFCLWPSQYTEHSVKNSPWKDGKGDLVKELSEACQKEGIKFGVYLSPWDRNHPQYGKDEYVTYYHNQLRELLTNYGKVFEVWFDGANGGTGYYGGANENRQIDAKTYYQWDKIYQIVRELQPEACMFGDEGPDIRWIGNELGKGTPTNWALYTPNKDFKHDETAYRNHLQTGEENGEFWIPAEADVSIRPGWYYHSHEDDKVRSLAEMRDIYYASVGRGYSLLLNLPVDRRGLVHENDIKRLMELKESINKDFAHNILPEATLKADNVRGNSSQYAAENVADNDKNTYWATDDGLTQGTIEITFAKPTAFNRFLVQEPISLGQRVKKFKLEYENNGKWLTIEEGTTIGYKRLLRFDTVTATKVRFTILEAKSTPLISNMGIYLSENTIQ</sequence>
<accession>A0ABS3PUR2</accession>
<dbReference type="InterPro" id="IPR008979">
    <property type="entry name" value="Galactose-bd-like_sf"/>
</dbReference>
<dbReference type="SUPFAM" id="SSF49785">
    <property type="entry name" value="Galactose-binding domain-like"/>
    <property type="match status" value="1"/>
</dbReference>
<dbReference type="PANTHER" id="PTHR10030">
    <property type="entry name" value="ALPHA-L-FUCOSIDASE"/>
    <property type="match status" value="1"/>
</dbReference>
<evidence type="ECO:0000256" key="2">
    <source>
        <dbReference type="ARBA" id="ARBA00012662"/>
    </source>
</evidence>
<dbReference type="Gene3D" id="3.20.20.80">
    <property type="entry name" value="Glycosidases"/>
    <property type="match status" value="1"/>
</dbReference>
<dbReference type="PROSITE" id="PS51257">
    <property type="entry name" value="PROKAR_LIPOPROTEIN"/>
    <property type="match status" value="1"/>
</dbReference>
<dbReference type="InterPro" id="IPR000933">
    <property type="entry name" value="Glyco_hydro_29"/>
</dbReference>
<evidence type="ECO:0000313" key="8">
    <source>
        <dbReference type="EMBL" id="MBO1883063.1"/>
    </source>
</evidence>
<keyword evidence="3 6" id="KW-0732">Signal</keyword>
<organism evidence="8 9">
    <name type="scientific">Capnocytophaga bilenii</name>
    <dbReference type="NCBI Taxonomy" id="2819369"/>
    <lineage>
        <taxon>Bacteria</taxon>
        <taxon>Pseudomonadati</taxon>
        <taxon>Bacteroidota</taxon>
        <taxon>Flavobacteriia</taxon>
        <taxon>Flavobacteriales</taxon>
        <taxon>Flavobacteriaceae</taxon>
        <taxon>Capnocytophaga</taxon>
    </lineage>
</organism>
<evidence type="ECO:0000256" key="3">
    <source>
        <dbReference type="ARBA" id="ARBA00022729"/>
    </source>
</evidence>